<dbReference type="Pfam" id="PF19518">
    <property type="entry name" value="RhoGAP_pG1_pG2"/>
    <property type="match status" value="1"/>
</dbReference>
<evidence type="ECO:0000313" key="22">
    <source>
        <dbReference type="EMBL" id="EMP27081.1"/>
    </source>
</evidence>
<dbReference type="STRING" id="8469.M7AP96"/>
<dbReference type="CDD" id="cd00882">
    <property type="entry name" value="Ras_like_GTPase"/>
    <property type="match status" value="1"/>
</dbReference>
<keyword evidence="7" id="KW-0677">Repeat</keyword>
<feature type="compositionally biased region" description="Polar residues" evidence="17">
    <location>
        <begin position="1198"/>
        <end position="1216"/>
    </location>
</feature>
<feature type="domain" description="FF" evidence="19">
    <location>
        <begin position="557"/>
        <end position="622"/>
    </location>
</feature>
<evidence type="ECO:0000256" key="13">
    <source>
        <dbReference type="ARBA" id="ARBA00023242"/>
    </source>
</evidence>
<dbReference type="CDD" id="cd22221">
    <property type="entry name" value="pseudoGTPaseD_p190RhoGAP-A"/>
    <property type="match status" value="1"/>
</dbReference>
<dbReference type="GO" id="GO:0050770">
    <property type="term" value="P:regulation of axonogenesis"/>
    <property type="evidence" value="ECO:0007669"/>
    <property type="project" value="TreeGrafter"/>
</dbReference>
<dbReference type="InterPro" id="IPR039006">
    <property type="entry name" value="RhoGAP_pG2"/>
</dbReference>
<dbReference type="GO" id="GO:0003924">
    <property type="term" value="F:GTPase activity"/>
    <property type="evidence" value="ECO:0007669"/>
    <property type="project" value="InterPro"/>
</dbReference>
<evidence type="ECO:0000259" key="18">
    <source>
        <dbReference type="PROSITE" id="PS50238"/>
    </source>
</evidence>
<evidence type="ECO:0000256" key="14">
    <source>
        <dbReference type="ARBA" id="ARBA00023273"/>
    </source>
</evidence>
<keyword evidence="14" id="KW-0966">Cell projection</keyword>
<evidence type="ECO:0000256" key="1">
    <source>
        <dbReference type="ARBA" id="ARBA00004120"/>
    </source>
</evidence>
<dbReference type="SMART" id="SM00441">
    <property type="entry name" value="FF"/>
    <property type="match status" value="4"/>
</dbReference>
<evidence type="ECO:0000256" key="9">
    <source>
        <dbReference type="ARBA" id="ARBA00023121"/>
    </source>
</evidence>
<feature type="compositionally biased region" description="Basic and acidic residues" evidence="17">
    <location>
        <begin position="1"/>
        <end position="10"/>
    </location>
</feature>
<dbReference type="SMART" id="SM00324">
    <property type="entry name" value="RhoGAP"/>
    <property type="match status" value="1"/>
</dbReference>
<dbReference type="PROSITE" id="PS50238">
    <property type="entry name" value="RHOGAP"/>
    <property type="match status" value="1"/>
</dbReference>
<feature type="compositionally biased region" description="Pro residues" evidence="17">
    <location>
        <begin position="1672"/>
        <end position="1691"/>
    </location>
</feature>
<dbReference type="InterPro" id="IPR032835">
    <property type="entry name" value="RhoGAP-FF1"/>
</dbReference>
<evidence type="ECO:0000259" key="21">
    <source>
        <dbReference type="PROSITE" id="PS51853"/>
    </source>
</evidence>
<dbReference type="PROSITE" id="PS51676">
    <property type="entry name" value="FF"/>
    <property type="match status" value="3"/>
</dbReference>
<dbReference type="Gene3D" id="3.40.50.300">
    <property type="entry name" value="P-loop containing nucleotide triphosphate hydrolases"/>
    <property type="match status" value="1"/>
</dbReference>
<dbReference type="InterPro" id="IPR051978">
    <property type="entry name" value="Rho-GAP_domain"/>
</dbReference>
<dbReference type="GO" id="GO:0005886">
    <property type="term" value="C:plasma membrane"/>
    <property type="evidence" value="ECO:0007669"/>
    <property type="project" value="UniProtKB-SubCell"/>
</dbReference>
<evidence type="ECO:0000256" key="12">
    <source>
        <dbReference type="ARBA" id="ARBA00023212"/>
    </source>
</evidence>
<feature type="compositionally biased region" description="Polar residues" evidence="17">
    <location>
        <begin position="50"/>
        <end position="61"/>
    </location>
</feature>
<feature type="coiled-coil region" evidence="16">
    <location>
        <begin position="550"/>
        <end position="577"/>
    </location>
</feature>
<dbReference type="PROSITE" id="PS51853">
    <property type="entry name" value="PG2"/>
    <property type="match status" value="1"/>
</dbReference>
<reference evidence="23" key="1">
    <citation type="journal article" date="2013" name="Nat. Genet.">
        <title>The draft genomes of soft-shell turtle and green sea turtle yield insights into the development and evolution of the turtle-specific body plan.</title>
        <authorList>
            <person name="Wang Z."/>
            <person name="Pascual-Anaya J."/>
            <person name="Zadissa A."/>
            <person name="Li W."/>
            <person name="Niimura Y."/>
            <person name="Huang Z."/>
            <person name="Li C."/>
            <person name="White S."/>
            <person name="Xiong Z."/>
            <person name="Fang D."/>
            <person name="Wang B."/>
            <person name="Ming Y."/>
            <person name="Chen Y."/>
            <person name="Zheng Y."/>
            <person name="Kuraku S."/>
            <person name="Pignatelli M."/>
            <person name="Herrero J."/>
            <person name="Beal K."/>
            <person name="Nozawa M."/>
            <person name="Li Q."/>
            <person name="Wang J."/>
            <person name="Zhang H."/>
            <person name="Yu L."/>
            <person name="Shigenobu S."/>
            <person name="Wang J."/>
            <person name="Liu J."/>
            <person name="Flicek P."/>
            <person name="Searle S."/>
            <person name="Wang J."/>
            <person name="Kuratani S."/>
            <person name="Yin Y."/>
            <person name="Aken B."/>
            <person name="Zhang G."/>
            <person name="Irie N."/>
        </authorList>
    </citation>
    <scope>NUCLEOTIDE SEQUENCE [LARGE SCALE GENOMIC DNA]</scope>
</reference>
<evidence type="ECO:0000256" key="16">
    <source>
        <dbReference type="SAM" id="Coils"/>
    </source>
</evidence>
<dbReference type="InterPro" id="IPR008936">
    <property type="entry name" value="Rho_GTPase_activation_prot"/>
</dbReference>
<dbReference type="Pfam" id="PF16512">
    <property type="entry name" value="RhoGAP-FF1"/>
    <property type="match status" value="1"/>
</dbReference>
<dbReference type="GO" id="GO:0008361">
    <property type="term" value="P:regulation of cell size"/>
    <property type="evidence" value="ECO:0007669"/>
    <property type="project" value="TreeGrafter"/>
</dbReference>
<evidence type="ECO:0000256" key="7">
    <source>
        <dbReference type="ARBA" id="ARBA00022737"/>
    </source>
</evidence>
<evidence type="ECO:0000259" key="19">
    <source>
        <dbReference type="PROSITE" id="PS51676"/>
    </source>
</evidence>
<dbReference type="FunFam" id="1.10.10.440:FF:000007">
    <property type="entry name" value="Putative rho GTPase-activating protein 5"/>
    <property type="match status" value="1"/>
</dbReference>
<dbReference type="Gene3D" id="1.10.555.10">
    <property type="entry name" value="Rho GTPase activation protein"/>
    <property type="match status" value="1"/>
</dbReference>
<feature type="region of interest" description="Disordered" evidence="17">
    <location>
        <begin position="1"/>
        <end position="67"/>
    </location>
</feature>
<evidence type="ECO:0000256" key="3">
    <source>
        <dbReference type="ARBA" id="ARBA00004236"/>
    </source>
</evidence>
<proteinExistence type="predicted"/>
<evidence type="ECO:0000256" key="15">
    <source>
        <dbReference type="ARBA" id="ARBA00040788"/>
    </source>
</evidence>
<keyword evidence="12" id="KW-0206">Cytoskeleton</keyword>
<evidence type="ECO:0000313" key="23">
    <source>
        <dbReference type="Proteomes" id="UP000031443"/>
    </source>
</evidence>
<evidence type="ECO:0000256" key="8">
    <source>
        <dbReference type="ARBA" id="ARBA00022741"/>
    </source>
</evidence>
<evidence type="ECO:0000256" key="5">
    <source>
        <dbReference type="ARBA" id="ARBA00022475"/>
    </source>
</evidence>
<keyword evidence="8" id="KW-0547">Nucleotide-binding</keyword>
<accession>M7AP96</accession>
<feature type="domain" description="PG1 pseudoGTPase" evidence="20">
    <location>
        <begin position="664"/>
        <end position="839"/>
    </location>
</feature>
<feature type="coiled-coil region" evidence="16">
    <location>
        <begin position="485"/>
        <end position="512"/>
    </location>
</feature>
<feature type="domain" description="FF" evidence="19">
    <location>
        <begin position="440"/>
        <end position="494"/>
    </location>
</feature>
<evidence type="ECO:0000256" key="4">
    <source>
        <dbReference type="ARBA" id="ARBA00022468"/>
    </source>
</evidence>
<dbReference type="GO" id="GO:0008289">
    <property type="term" value="F:lipid binding"/>
    <property type="evidence" value="ECO:0007669"/>
    <property type="project" value="UniProtKB-KW"/>
</dbReference>
<keyword evidence="9" id="KW-0446">Lipid-binding</keyword>
<dbReference type="InterPro" id="IPR000198">
    <property type="entry name" value="RhoGAP_dom"/>
</dbReference>
<feature type="region of interest" description="Disordered" evidence="17">
    <location>
        <begin position="1198"/>
        <end position="1221"/>
    </location>
</feature>
<comment type="subcellular location">
    <subcellularLocation>
        <location evidence="3">Cell membrane</location>
    </subcellularLocation>
    <subcellularLocation>
        <location evidence="1">Cytoplasm</location>
        <location evidence="1">Cytoskeleton</location>
        <location evidence="1">Cilium basal body</location>
    </subcellularLocation>
    <subcellularLocation>
        <location evidence="2">Nucleus</location>
    </subcellularLocation>
</comment>
<keyword evidence="6" id="KW-0963">Cytoplasm</keyword>
<evidence type="ECO:0000259" key="20">
    <source>
        <dbReference type="PROSITE" id="PS51852"/>
    </source>
</evidence>
<dbReference type="GO" id="GO:0005829">
    <property type="term" value="C:cytosol"/>
    <property type="evidence" value="ECO:0007669"/>
    <property type="project" value="TreeGrafter"/>
</dbReference>
<dbReference type="PANTHER" id="PTHR46005:SF1">
    <property type="entry name" value="RHO GTPASE-ACTIVATING PROTEIN 35"/>
    <property type="match status" value="1"/>
</dbReference>
<keyword evidence="16" id="KW-0175">Coiled coil</keyword>
<evidence type="ECO:0000256" key="17">
    <source>
        <dbReference type="SAM" id="MobiDB-lite"/>
    </source>
</evidence>
<feature type="region of interest" description="Disordered" evidence="17">
    <location>
        <begin position="1254"/>
        <end position="1290"/>
    </location>
</feature>
<keyword evidence="5" id="KW-1003">Cell membrane</keyword>
<feature type="region of interest" description="Disordered" evidence="17">
    <location>
        <begin position="1136"/>
        <end position="1164"/>
    </location>
</feature>
<dbReference type="Proteomes" id="UP000031443">
    <property type="component" value="Unassembled WGS sequence"/>
</dbReference>
<feature type="compositionally biased region" description="Low complexity" evidence="17">
    <location>
        <begin position="1649"/>
        <end position="1661"/>
    </location>
</feature>
<dbReference type="Pfam" id="PF23083">
    <property type="entry name" value="FF_RHG35_4th"/>
    <property type="match status" value="1"/>
</dbReference>
<dbReference type="InterPro" id="IPR002713">
    <property type="entry name" value="FF_domain"/>
</dbReference>
<sequence>MSYYQQEKKNFCSVNQDGPFRTVDKKSRGDKSTPELSPVDSCSPPPQEAQADSTGEWQQSTHRGEDTTDVWMMMMARKQDVRIPTYNINVVGLSGTEKEKGQCGIGKSCLCNRFVRPSADDFHLDHTSVLSTSDFGGRVVNNDHFLYWGEVVRSLEDCVECKMHIVEQTEFIDDQTFQPHRSTALQPYIKRAAATKLASAEKLMYFCTDQLGLEQDFEQKQMPDGKLLIDGFLLCIDVSRGMNRNFDDQLKFISNLYNQLAKTKKPIVVVLTKCDEGVERYIRDAHTFALSKKNLQVVETSARSNVNVDLAFSTLVQLIDKSRGKTKIIPYFEALKQQSQQIAASKDKYEWLVSRIVKNHNETWSNVSRKMQASPEYQDYVYLEGTQKAKKLFLQHVYRLKQEHIERRRKMYLAALPLAFDALIPNLDEIDHLSCIKVEKLLETKPDFLKWFVVLDETPWDATSHIDNMENECIPFDLMETLPAEQLYEAHLEKLRNERKRSEMRRAFKENLETSPFITPGKPWEEARSFIMNEEFYMWLEEFVYMDIYSKHQKQIIEKAKEEFQELLLEYSELFYELELDAKPSKEKMGVIQEVLGEEQRFKALQKLQAERDALILKHIHFVYHPTKETCPSCPVCIDSKIEHMISSRFIRPSERNQKNLLSDSNIDRINLVILGKDGLARELANEIRALCTNDDKYVIDGKMYELSLRPIEGNVRLPVNSFQTPTFQPHGCLCLYNSKESLSYVVESIEKSRESTLGRRDNHLVHLPLTLILVNKRGDTSGETLHSLIQQGQQIASKLQCVFLDPASAGIGYGRNINEKQISQVLKGLLDSKRNLNLVSSTSSIKDLADVDLRIVMCLLCGDPFNADDILLPILQSQTCRPSQCGSSNSVLLELPIGPHKRRIELSILSYHSSFSIRKSRLVHGYIVFFSAKRKASLAMLRAFLCEVQDIIPIQIVALTDGSIDILDNDLSREQLTEGQEIAQEIDGKFTTIPCSPPQHKLEVFHSFFKDVVEKKNIIEATHMYDNAAEACSTTEEVFNSPRAGSPHCNSNLQDSEEDTEPPSYSPFREDTSLPTLPKDHSKLSMELEENDSLSVFSVMSTFESKLNNKVPPPVKPKPPVHFDITKGDLSYLEQGHRDGQRKSVSSSSWLPTDGFDPSDYAEPMDAVVKPRNEEENIYSVPHDSTQGKIITIRNINKTQSNGSGNGSDSEMDTSSLERGRKVSVVSKPVLYRTRCARLGRFASYRTSFSVGSDDELGPIRKKEEDQTSQGYKGDNAVIPYESADGEDPRRRNILRSLRRTTKPHLAVPPALWPAAPSGQRGLLQLGGRAASSCCSEQHEAKKLESWSRFQKPKPKPRPSITKTQWESNYFGVPLSTVVTPEKPIPIFIERCIEYIEATDELYFGANVGLVLCLNRATLKLHPDAVELRTLLFRVNNKNSFNFILFGKCIKSCDLMISNMDKSIDLLLLAILDKPGLNTEGIYRVSGNKSEMESLQRQFDQDHNLDLAEKDFTVNTVAGAMKSFFSELPDPLVPYNMQIELVEAHKINDREQKLHALKEVLKKFPKENYEVFKYVISHLNKVSHNNRMNLMTSENLSICFWPTLMRPDFSTMDALTATRTYQTIIELFIQQCPFFFYNRPIIEPPSATPSSPSAVPASTPFLSSTPVMTQPSPPQTPPPSPQSPLQPLLPPQLQAEQHTL</sequence>
<dbReference type="SUPFAM" id="SSF52540">
    <property type="entry name" value="P-loop containing nucleoside triphosphate hydrolases"/>
    <property type="match status" value="1"/>
</dbReference>
<feature type="region of interest" description="Disordered" evidence="17">
    <location>
        <begin position="1039"/>
        <end position="1080"/>
    </location>
</feature>
<dbReference type="InterPro" id="IPR001806">
    <property type="entry name" value="Small_GTPase"/>
</dbReference>
<dbReference type="InterPro" id="IPR057284">
    <property type="entry name" value="FF_RHG35_4th"/>
</dbReference>
<dbReference type="EMBL" id="KB573888">
    <property type="protein sequence ID" value="EMP27081.1"/>
    <property type="molecule type" value="Genomic_DNA"/>
</dbReference>
<dbReference type="InterPro" id="IPR027417">
    <property type="entry name" value="P-loop_NTPase"/>
</dbReference>
<dbReference type="InterPro" id="IPR039007">
    <property type="entry name" value="pG1"/>
</dbReference>
<feature type="compositionally biased region" description="Basic and acidic residues" evidence="17">
    <location>
        <begin position="22"/>
        <end position="33"/>
    </location>
</feature>
<dbReference type="Pfam" id="PF00071">
    <property type="entry name" value="Ras"/>
    <property type="match status" value="1"/>
</dbReference>
<evidence type="ECO:0000256" key="2">
    <source>
        <dbReference type="ARBA" id="ARBA00004123"/>
    </source>
</evidence>
<evidence type="ECO:0000256" key="11">
    <source>
        <dbReference type="ARBA" id="ARBA00023136"/>
    </source>
</evidence>
<dbReference type="PANTHER" id="PTHR46005">
    <property type="entry name" value="RHO GTPASE-ACTIVATING PROTEIN 190"/>
    <property type="match status" value="1"/>
</dbReference>
<keyword evidence="4" id="KW-0343">GTPase activation</keyword>
<keyword evidence="11" id="KW-0472">Membrane</keyword>
<dbReference type="GO" id="GO:0005634">
    <property type="term" value="C:nucleus"/>
    <property type="evidence" value="ECO:0007669"/>
    <property type="project" value="UniProtKB-SubCell"/>
</dbReference>
<dbReference type="PROSITE" id="PS51852">
    <property type="entry name" value="PG1"/>
    <property type="match status" value="1"/>
</dbReference>
<evidence type="ECO:0000256" key="10">
    <source>
        <dbReference type="ARBA" id="ARBA00023134"/>
    </source>
</evidence>
<keyword evidence="13" id="KW-0539">Nucleus</keyword>
<dbReference type="SUPFAM" id="SSF81698">
    <property type="entry name" value="FF domain"/>
    <property type="match status" value="1"/>
</dbReference>
<feature type="domain" description="Rho-GAP" evidence="18">
    <location>
        <begin position="1454"/>
        <end position="1637"/>
    </location>
</feature>
<feature type="domain" description="FF" evidence="19">
    <location>
        <begin position="501"/>
        <end position="555"/>
    </location>
</feature>
<protein>
    <recommendedName>
        <fullName evidence="15">Rho GTPase-activating protein 35</fullName>
    </recommendedName>
</protein>
<feature type="compositionally biased region" description="Basic and acidic residues" evidence="17">
    <location>
        <begin position="1069"/>
        <end position="1080"/>
    </location>
</feature>
<name>M7AP96_CHEMY</name>
<gene>
    <name evidence="22" type="ORF">UY3_15836</name>
</gene>
<evidence type="ECO:0000256" key="6">
    <source>
        <dbReference type="ARBA" id="ARBA00022490"/>
    </source>
</evidence>
<keyword evidence="23" id="KW-1185">Reference proteome</keyword>
<dbReference type="SUPFAM" id="SSF48350">
    <property type="entry name" value="GTPase activation domain, GAP"/>
    <property type="match status" value="1"/>
</dbReference>
<dbReference type="GO" id="GO:0005096">
    <property type="term" value="F:GTPase activator activity"/>
    <property type="evidence" value="ECO:0007669"/>
    <property type="project" value="UniProtKB-KW"/>
</dbReference>
<dbReference type="CDD" id="cd04373">
    <property type="entry name" value="RhoGAP_p190"/>
    <property type="match status" value="1"/>
</dbReference>
<feature type="region of interest" description="Disordered" evidence="17">
    <location>
        <begin position="1648"/>
        <end position="1701"/>
    </location>
</feature>
<dbReference type="GO" id="GO:0005525">
    <property type="term" value="F:GTP binding"/>
    <property type="evidence" value="ECO:0007669"/>
    <property type="project" value="UniProtKB-KW"/>
</dbReference>
<dbReference type="GO" id="GO:0007266">
    <property type="term" value="P:Rho protein signal transduction"/>
    <property type="evidence" value="ECO:0007669"/>
    <property type="project" value="TreeGrafter"/>
</dbReference>
<keyword evidence="10" id="KW-0342">GTP-binding</keyword>
<feature type="domain" description="PG2 pseudoGTPase" evidence="21">
    <location>
        <begin position="855"/>
        <end position="1019"/>
    </location>
</feature>
<organism evidence="22 23">
    <name type="scientific">Chelonia mydas</name>
    <name type="common">Green sea-turtle</name>
    <name type="synonym">Chelonia agassizi</name>
    <dbReference type="NCBI Taxonomy" id="8469"/>
    <lineage>
        <taxon>Eukaryota</taxon>
        <taxon>Metazoa</taxon>
        <taxon>Chordata</taxon>
        <taxon>Craniata</taxon>
        <taxon>Vertebrata</taxon>
        <taxon>Euteleostomi</taxon>
        <taxon>Archelosauria</taxon>
        <taxon>Testudinata</taxon>
        <taxon>Testudines</taxon>
        <taxon>Cryptodira</taxon>
        <taxon>Durocryptodira</taxon>
        <taxon>Americhelydia</taxon>
        <taxon>Chelonioidea</taxon>
        <taxon>Cheloniidae</taxon>
        <taxon>Chelonia</taxon>
    </lineage>
</organism>
<dbReference type="Pfam" id="PF00620">
    <property type="entry name" value="RhoGAP"/>
    <property type="match status" value="1"/>
</dbReference>
<dbReference type="InterPro" id="IPR045786">
    <property type="entry name" value="RhoGAP_pG1_pG2"/>
</dbReference>
<dbReference type="InterPro" id="IPR036517">
    <property type="entry name" value="FF_domain_sf"/>
</dbReference>
<dbReference type="eggNOG" id="KOG4271">
    <property type="taxonomic scope" value="Eukaryota"/>
</dbReference>
<dbReference type="Gene3D" id="1.10.10.440">
    <property type="entry name" value="FF domain"/>
    <property type="match status" value="2"/>
</dbReference>
<dbReference type="FunFam" id="3.40.50.300:FF:000349">
    <property type="entry name" value="Rho GTPase-activating protein 5"/>
    <property type="match status" value="1"/>
</dbReference>